<proteinExistence type="inferred from homology"/>
<dbReference type="Proteomes" id="UP001469553">
    <property type="component" value="Unassembled WGS sequence"/>
</dbReference>
<dbReference type="InterPro" id="IPR013783">
    <property type="entry name" value="Ig-like_fold"/>
</dbReference>
<keyword evidence="2" id="KW-0732">Signal</keyword>
<evidence type="ECO:0000259" key="3">
    <source>
        <dbReference type="PROSITE" id="PS50835"/>
    </source>
</evidence>
<dbReference type="InterPro" id="IPR000215">
    <property type="entry name" value="Serpin_fam"/>
</dbReference>
<name>A0ABV0ZVD5_9TELE</name>
<dbReference type="Pfam" id="PF07679">
    <property type="entry name" value="I-set"/>
    <property type="match status" value="1"/>
</dbReference>
<dbReference type="InterPro" id="IPR023796">
    <property type="entry name" value="Serpin_dom"/>
</dbReference>
<reference evidence="4 5" key="1">
    <citation type="submission" date="2021-06" db="EMBL/GenBank/DDBJ databases">
        <authorList>
            <person name="Palmer J.M."/>
        </authorList>
    </citation>
    <scope>NUCLEOTIDE SEQUENCE [LARGE SCALE GENOMIC DNA]</scope>
    <source>
        <strain evidence="4 5">AS_MEX2019</strain>
        <tissue evidence="4">Muscle</tissue>
    </source>
</reference>
<evidence type="ECO:0000313" key="4">
    <source>
        <dbReference type="EMBL" id="MEQ2309885.1"/>
    </source>
</evidence>
<feature type="non-terminal residue" evidence="4">
    <location>
        <position position="1"/>
    </location>
</feature>
<comment type="similarity">
    <text evidence="1">Belongs to the serpin family.</text>
</comment>
<gene>
    <name evidence="4" type="ORF">AMECASPLE_003063</name>
</gene>
<dbReference type="InterPro" id="IPR042178">
    <property type="entry name" value="Serpin_sf_1"/>
</dbReference>
<dbReference type="SMART" id="SM00408">
    <property type="entry name" value="IGc2"/>
    <property type="match status" value="2"/>
</dbReference>
<feature type="domain" description="Ig-like" evidence="3">
    <location>
        <begin position="122"/>
        <end position="210"/>
    </location>
</feature>
<dbReference type="SMART" id="SM00409">
    <property type="entry name" value="IG"/>
    <property type="match status" value="2"/>
</dbReference>
<keyword evidence="5" id="KW-1185">Reference proteome</keyword>
<evidence type="ECO:0000256" key="1">
    <source>
        <dbReference type="RuleBase" id="RU000411"/>
    </source>
</evidence>
<dbReference type="InterPro" id="IPR003598">
    <property type="entry name" value="Ig_sub2"/>
</dbReference>
<dbReference type="InterPro" id="IPR036179">
    <property type="entry name" value="Ig-like_dom_sf"/>
</dbReference>
<dbReference type="PROSITE" id="PS50835">
    <property type="entry name" value="IG_LIKE"/>
    <property type="match status" value="2"/>
</dbReference>
<dbReference type="Pfam" id="PF00079">
    <property type="entry name" value="Serpin"/>
    <property type="match status" value="1"/>
</dbReference>
<dbReference type="Gene3D" id="2.60.40.10">
    <property type="entry name" value="Immunoglobulins"/>
    <property type="match status" value="2"/>
</dbReference>
<dbReference type="PANTHER" id="PTHR11461:SF159">
    <property type="entry name" value="PLASMA PROTEASE C1 INHIBITOR"/>
    <property type="match status" value="1"/>
</dbReference>
<dbReference type="EMBL" id="JAHRIP010075353">
    <property type="protein sequence ID" value="MEQ2309885.1"/>
    <property type="molecule type" value="Genomic_DNA"/>
</dbReference>
<accession>A0ABV0ZVD5</accession>
<dbReference type="SUPFAM" id="SSF48726">
    <property type="entry name" value="Immunoglobulin"/>
    <property type="match status" value="2"/>
</dbReference>
<feature type="domain" description="Ig-like" evidence="3">
    <location>
        <begin position="30"/>
        <end position="109"/>
    </location>
</feature>
<sequence>TEAMKQQVIVCLLLQLTFELASCMRIRTSQGSTVELPCYSSETDIAGANITWKFNGQNVGATSQSPGSAKVVKNDFYISISPVTAASEGEYVCLAVWEQGKVTTTYSITVESFHTTVKVLKDSVAMLPCYLPSSSRPVPNALWSKETSAGKKTRLNTEEDTTTDRKIELLSPNEQDQTIMIQKVEMGDAGVYICESAEGERLNSLQLEVEVPPTSAPLSCKHPVEELEPCLEENSRTAQPILQESMTEFSMKLYSYLTEENPSSNLLFSPVSISTMLSHLLLGASVNTRDALERAICVPHNFHCVHSQMKKQKQNMEQSLQMASQIYYNPQMNLSESFSSLSAEYYGAEPTKLLESSEENTRMINSWVANKTNNKITNLVNEVSPSAQLILLNAVSFSGVWMFKFNDRSKKGFFTKLNGDMVTVPLLHNSKYMATMMYVLELKAQVARFALTGENSLYILLPNTNKLSDLQQVEERMTDGNVRRMIEQLKAASPQKMEVTLPKIKLDTEPNMNMLIKKLGLSSLFEGASLCGISTDSDLVLDEAKHKAFLALTERGVEAGAATSMSFSRSFPTFSALRPFIMLLWSDQADVPLFIGKVMEP</sequence>
<organism evidence="4 5">
    <name type="scientific">Ameca splendens</name>
    <dbReference type="NCBI Taxonomy" id="208324"/>
    <lineage>
        <taxon>Eukaryota</taxon>
        <taxon>Metazoa</taxon>
        <taxon>Chordata</taxon>
        <taxon>Craniata</taxon>
        <taxon>Vertebrata</taxon>
        <taxon>Euteleostomi</taxon>
        <taxon>Actinopterygii</taxon>
        <taxon>Neopterygii</taxon>
        <taxon>Teleostei</taxon>
        <taxon>Neoteleostei</taxon>
        <taxon>Acanthomorphata</taxon>
        <taxon>Ovalentaria</taxon>
        <taxon>Atherinomorphae</taxon>
        <taxon>Cyprinodontiformes</taxon>
        <taxon>Goodeidae</taxon>
        <taxon>Ameca</taxon>
    </lineage>
</organism>
<dbReference type="Gene3D" id="3.30.497.10">
    <property type="entry name" value="Antithrombin, subunit I, domain 2"/>
    <property type="match status" value="1"/>
</dbReference>
<dbReference type="Gene3D" id="2.30.39.10">
    <property type="entry name" value="Alpha-1-antitrypsin, domain 1"/>
    <property type="match status" value="1"/>
</dbReference>
<dbReference type="InterPro" id="IPR013106">
    <property type="entry name" value="Ig_V-set"/>
</dbReference>
<dbReference type="InterPro" id="IPR013098">
    <property type="entry name" value="Ig_I-set"/>
</dbReference>
<dbReference type="InterPro" id="IPR042185">
    <property type="entry name" value="Serpin_sf_2"/>
</dbReference>
<dbReference type="InterPro" id="IPR007110">
    <property type="entry name" value="Ig-like_dom"/>
</dbReference>
<evidence type="ECO:0000256" key="2">
    <source>
        <dbReference type="SAM" id="SignalP"/>
    </source>
</evidence>
<comment type="caution">
    <text evidence="4">The sequence shown here is derived from an EMBL/GenBank/DDBJ whole genome shotgun (WGS) entry which is preliminary data.</text>
</comment>
<dbReference type="InterPro" id="IPR003599">
    <property type="entry name" value="Ig_sub"/>
</dbReference>
<dbReference type="InterPro" id="IPR036186">
    <property type="entry name" value="Serpin_sf"/>
</dbReference>
<evidence type="ECO:0000313" key="5">
    <source>
        <dbReference type="Proteomes" id="UP001469553"/>
    </source>
</evidence>
<dbReference type="SMART" id="SM00093">
    <property type="entry name" value="SERPIN"/>
    <property type="match status" value="1"/>
</dbReference>
<feature type="signal peptide" evidence="2">
    <location>
        <begin position="1"/>
        <end position="23"/>
    </location>
</feature>
<dbReference type="SUPFAM" id="SSF56574">
    <property type="entry name" value="Serpins"/>
    <property type="match status" value="1"/>
</dbReference>
<dbReference type="PANTHER" id="PTHR11461">
    <property type="entry name" value="SERINE PROTEASE INHIBITOR, SERPIN"/>
    <property type="match status" value="1"/>
</dbReference>
<dbReference type="Pfam" id="PF07686">
    <property type="entry name" value="V-set"/>
    <property type="match status" value="1"/>
</dbReference>
<protein>
    <recommendedName>
        <fullName evidence="3">Ig-like domain-containing protein</fullName>
    </recommendedName>
</protein>
<feature type="chain" id="PRO_5046396058" description="Ig-like domain-containing protein" evidence="2">
    <location>
        <begin position="24"/>
        <end position="601"/>
    </location>
</feature>